<dbReference type="InterPro" id="IPR016155">
    <property type="entry name" value="Mopterin_synth/thiamin_S_b"/>
</dbReference>
<dbReference type="CDD" id="cd00754">
    <property type="entry name" value="Ubl_MoaD"/>
    <property type="match status" value="1"/>
</dbReference>
<dbReference type="NCBIfam" id="TIGR01682">
    <property type="entry name" value="moaD"/>
    <property type="match status" value="1"/>
</dbReference>
<proteinExistence type="inferred from homology"/>
<dbReference type="InterPro" id="IPR003749">
    <property type="entry name" value="ThiS/MoaD-like"/>
</dbReference>
<dbReference type="InterPro" id="IPR012675">
    <property type="entry name" value="Beta-grasp_dom_sf"/>
</dbReference>
<reference evidence="4 5" key="1">
    <citation type="submission" date="2024-04" db="EMBL/GenBank/DDBJ databases">
        <title>whole genome sequencing of Lutimonas vermicola strain IMCC1616.</title>
        <authorList>
            <person name="Bae S.S."/>
        </authorList>
    </citation>
    <scope>NUCLEOTIDE SEQUENCE [LARGE SCALE GENOMIC DNA]</scope>
    <source>
        <strain evidence="4 5">IMCC1616</strain>
    </source>
</reference>
<protein>
    <recommendedName>
        <fullName evidence="3">Molybdopterin synthase sulfur carrier subunit</fullName>
    </recommendedName>
</protein>
<organism evidence="4 5">
    <name type="scientific">Lutimonas vermicola</name>
    <dbReference type="NCBI Taxonomy" id="414288"/>
    <lineage>
        <taxon>Bacteria</taxon>
        <taxon>Pseudomonadati</taxon>
        <taxon>Bacteroidota</taxon>
        <taxon>Flavobacteriia</taxon>
        <taxon>Flavobacteriales</taxon>
        <taxon>Flavobacteriaceae</taxon>
        <taxon>Lutimonas</taxon>
    </lineage>
</organism>
<dbReference type="SUPFAM" id="SSF54285">
    <property type="entry name" value="MoaD/ThiS"/>
    <property type="match status" value="1"/>
</dbReference>
<dbReference type="Gene3D" id="3.10.20.30">
    <property type="match status" value="1"/>
</dbReference>
<evidence type="ECO:0000313" key="5">
    <source>
        <dbReference type="Proteomes" id="UP001474120"/>
    </source>
</evidence>
<comment type="similarity">
    <text evidence="2">Belongs to the MoaD family.</text>
</comment>
<keyword evidence="1" id="KW-0547">Nucleotide-binding</keyword>
<dbReference type="RefSeq" id="WP_342161132.1">
    <property type="nucleotide sequence ID" value="NZ_JBCDNA010000003.1"/>
</dbReference>
<dbReference type="PANTHER" id="PTHR33359">
    <property type="entry name" value="MOLYBDOPTERIN SYNTHASE SULFUR CARRIER SUBUNIT"/>
    <property type="match status" value="1"/>
</dbReference>
<name>A0ABU9L3F9_9FLAO</name>
<evidence type="ECO:0000256" key="3">
    <source>
        <dbReference type="ARBA" id="ARBA00024247"/>
    </source>
</evidence>
<gene>
    <name evidence="4" type="primary">moaD</name>
    <name evidence="4" type="ORF">AABB81_13750</name>
</gene>
<dbReference type="InterPro" id="IPR044672">
    <property type="entry name" value="MOCS2A"/>
</dbReference>
<dbReference type="EMBL" id="JBCDNA010000003">
    <property type="protein sequence ID" value="MEL4456968.1"/>
    <property type="molecule type" value="Genomic_DNA"/>
</dbReference>
<keyword evidence="5" id="KW-1185">Reference proteome</keyword>
<sequence>MKIHALFFGMSKDLAGQSKASVELEEGKTVKEFRELLQQKYPSFSTMDTYAVAVNETYADEEFVLSDKDTVAIIPPVSGG</sequence>
<comment type="caution">
    <text evidence="4">The sequence shown here is derived from an EMBL/GenBank/DDBJ whole genome shotgun (WGS) entry which is preliminary data.</text>
</comment>
<dbReference type="Proteomes" id="UP001474120">
    <property type="component" value="Unassembled WGS sequence"/>
</dbReference>
<evidence type="ECO:0000313" key="4">
    <source>
        <dbReference type="EMBL" id="MEL4456968.1"/>
    </source>
</evidence>
<accession>A0ABU9L3F9</accession>
<evidence type="ECO:0000256" key="2">
    <source>
        <dbReference type="ARBA" id="ARBA00024200"/>
    </source>
</evidence>
<dbReference type="PANTHER" id="PTHR33359:SF1">
    <property type="entry name" value="MOLYBDOPTERIN SYNTHASE SULFUR CARRIER SUBUNIT"/>
    <property type="match status" value="1"/>
</dbReference>
<dbReference type="Pfam" id="PF02597">
    <property type="entry name" value="ThiS"/>
    <property type="match status" value="1"/>
</dbReference>
<evidence type="ECO:0000256" key="1">
    <source>
        <dbReference type="ARBA" id="ARBA00022741"/>
    </source>
</evidence>